<evidence type="ECO:0000313" key="2">
    <source>
        <dbReference type="Proteomes" id="UP001145094"/>
    </source>
</evidence>
<gene>
    <name evidence="1" type="ORF">Selli2_32260</name>
</gene>
<dbReference type="GO" id="GO:0005737">
    <property type="term" value="C:cytoplasm"/>
    <property type="evidence" value="ECO:0007669"/>
    <property type="project" value="TreeGrafter"/>
</dbReference>
<dbReference type="CDD" id="cd07067">
    <property type="entry name" value="HP_PGM_like"/>
    <property type="match status" value="1"/>
</dbReference>
<dbReference type="RefSeq" id="WP_281845854.1">
    <property type="nucleotide sequence ID" value="NZ_BSCH01000027.1"/>
</dbReference>
<dbReference type="SMART" id="SM00855">
    <property type="entry name" value="PGAM"/>
    <property type="match status" value="1"/>
</dbReference>
<name>A0A9W6CIG6_9FIRM</name>
<dbReference type="PANTHER" id="PTHR48100:SF1">
    <property type="entry name" value="HISTIDINE PHOSPHATASE FAMILY PROTEIN-RELATED"/>
    <property type="match status" value="1"/>
</dbReference>
<dbReference type="Gene3D" id="3.40.50.1240">
    <property type="entry name" value="Phosphoglycerate mutase-like"/>
    <property type="match status" value="1"/>
</dbReference>
<sequence length="181" mass="20869">METFHEASMNVYFIRHGQTDYSLKDQKIYQGFGVNLAPLSEEGIRQIEEAAKDPRLQGAELILTSPYTRAVQTAAILSRRLDLPIAVETDLHEWVANKHYIYEENETAHKAFHEFMERNGEATEGALWESSEDIRQRVEAVLKKYRQYHKIIVAGHGYMIQAMTGVPHPDNGEICFYQEKL</sequence>
<reference evidence="1" key="3">
    <citation type="journal article" date="2023" name="Int. J. Syst. Evol. Microbiol.">
        <title>Sellimonas catena sp. nov., isolated from human faeces.</title>
        <authorList>
            <person name="Hisatomi A."/>
            <person name="Ohkuma M."/>
            <person name="Sakamoto M."/>
        </authorList>
    </citation>
    <scope>NUCLEOTIDE SEQUENCE</scope>
    <source>
        <strain evidence="1">18CBH55</strain>
    </source>
</reference>
<dbReference type="EMBL" id="BSCH01000027">
    <property type="protein sequence ID" value="GLG91799.1"/>
    <property type="molecule type" value="Genomic_DNA"/>
</dbReference>
<reference evidence="1" key="1">
    <citation type="submission" date="2022-11" db="EMBL/GenBank/DDBJ databases">
        <title>Draft genome sequence of Sellimonas catena strain 18CBH55.</title>
        <authorList>
            <person name="Hisatomi A."/>
            <person name="Ohkuma M."/>
            <person name="Sakamoto M."/>
        </authorList>
    </citation>
    <scope>NUCLEOTIDE SEQUENCE</scope>
    <source>
        <strain evidence="1">18CBH55</strain>
    </source>
</reference>
<dbReference type="InterPro" id="IPR050275">
    <property type="entry name" value="PGM_Phosphatase"/>
</dbReference>
<dbReference type="AlphaFoldDB" id="A0A9W6CIG6"/>
<organism evidence="1 2">
    <name type="scientific">Sellimonas catena</name>
    <dbReference type="NCBI Taxonomy" id="2994035"/>
    <lineage>
        <taxon>Bacteria</taxon>
        <taxon>Bacillati</taxon>
        <taxon>Bacillota</taxon>
        <taxon>Clostridia</taxon>
        <taxon>Lachnospirales</taxon>
        <taxon>Lachnospiraceae</taxon>
        <taxon>Sellimonas</taxon>
    </lineage>
</organism>
<dbReference type="SUPFAM" id="SSF53254">
    <property type="entry name" value="Phosphoglycerate mutase-like"/>
    <property type="match status" value="1"/>
</dbReference>
<reference evidence="1" key="2">
    <citation type="submission" date="2022-11" db="EMBL/GenBank/DDBJ databases">
        <title>Draft genome sequence of Sellimonas catena strain 18CBH55.</title>
        <authorList>
            <person name="Atsushi H."/>
            <person name="Moriya O."/>
            <person name="Mitsuo S."/>
        </authorList>
    </citation>
    <scope>NUCLEOTIDE SEQUENCE</scope>
    <source>
        <strain evidence="1">18CBH55</strain>
    </source>
</reference>
<dbReference type="Proteomes" id="UP001145094">
    <property type="component" value="Unassembled WGS sequence"/>
</dbReference>
<protein>
    <submittedName>
        <fullName evidence="1">Phosphoglycerate mutase</fullName>
    </submittedName>
</protein>
<proteinExistence type="predicted"/>
<accession>A0A9W6CIG6</accession>
<evidence type="ECO:0000313" key="1">
    <source>
        <dbReference type="EMBL" id="GLG91799.1"/>
    </source>
</evidence>
<dbReference type="GO" id="GO:0016791">
    <property type="term" value="F:phosphatase activity"/>
    <property type="evidence" value="ECO:0007669"/>
    <property type="project" value="TreeGrafter"/>
</dbReference>
<dbReference type="PANTHER" id="PTHR48100">
    <property type="entry name" value="BROAD-SPECIFICITY PHOSPHATASE YOR283W-RELATED"/>
    <property type="match status" value="1"/>
</dbReference>
<dbReference type="Pfam" id="PF00300">
    <property type="entry name" value="His_Phos_1"/>
    <property type="match status" value="1"/>
</dbReference>
<dbReference type="InterPro" id="IPR013078">
    <property type="entry name" value="His_Pase_superF_clade-1"/>
</dbReference>
<dbReference type="InterPro" id="IPR029033">
    <property type="entry name" value="His_PPase_superfam"/>
</dbReference>
<comment type="caution">
    <text evidence="1">The sequence shown here is derived from an EMBL/GenBank/DDBJ whole genome shotgun (WGS) entry which is preliminary data.</text>
</comment>